<feature type="region of interest" description="Disordered" evidence="1">
    <location>
        <begin position="233"/>
        <end position="254"/>
    </location>
</feature>
<dbReference type="OrthoDB" id="2433477at2759"/>
<comment type="caution">
    <text evidence="2">The sequence shown here is derived from an EMBL/GenBank/DDBJ whole genome shotgun (WGS) entry which is preliminary data.</text>
</comment>
<feature type="compositionally biased region" description="Basic and acidic residues" evidence="1">
    <location>
        <begin position="298"/>
        <end position="312"/>
    </location>
</feature>
<gene>
    <name evidence="2" type="ORF">C2G38_2043161</name>
</gene>
<protein>
    <submittedName>
        <fullName evidence="2">Uncharacterized protein</fullName>
    </submittedName>
</protein>
<keyword evidence="3" id="KW-1185">Reference proteome</keyword>
<name>A0A397UNM1_9GLOM</name>
<dbReference type="Proteomes" id="UP000266673">
    <property type="component" value="Unassembled WGS sequence"/>
</dbReference>
<accession>A0A397UNM1</accession>
<evidence type="ECO:0000256" key="1">
    <source>
        <dbReference type="SAM" id="MobiDB-lite"/>
    </source>
</evidence>
<evidence type="ECO:0000313" key="2">
    <source>
        <dbReference type="EMBL" id="RIB10848.1"/>
    </source>
</evidence>
<sequence length="345" mass="38820">MPYYANTIVRIKYVCTYENKNDRDSMIVCAIGAYPVDREDSEVEIVSFVSTNPAKRDPETKAVFERDGFYSIGRKIVPVYYGDVKRPKMTISVSTGVVISNSAINANKCPMKVSLVGIPQELPRVIDNESAIFDVSVCDYVGKEIKFVVKIVFQYAISRFAHLKNTIRPHDSLVFVIGQLEVIVNEFYIYAKDINFVNTQFLSTQKSSTNSSLTHSFEAASVVRSKLIATHHNVKSSKEDSDVKASSSRSSNDFEIDNQLSSSLDNNFSKKRVKIEDVDKVNDVSVDNEKINFNLNEGNKDDDKIVKKDKWSKSSRGRKGGKGGVNHFLRSSSKVHNVNRNIEEE</sequence>
<evidence type="ECO:0000313" key="3">
    <source>
        <dbReference type="Proteomes" id="UP000266673"/>
    </source>
</evidence>
<organism evidence="2 3">
    <name type="scientific">Gigaspora rosea</name>
    <dbReference type="NCBI Taxonomy" id="44941"/>
    <lineage>
        <taxon>Eukaryota</taxon>
        <taxon>Fungi</taxon>
        <taxon>Fungi incertae sedis</taxon>
        <taxon>Mucoromycota</taxon>
        <taxon>Glomeromycotina</taxon>
        <taxon>Glomeromycetes</taxon>
        <taxon>Diversisporales</taxon>
        <taxon>Gigasporaceae</taxon>
        <taxon>Gigaspora</taxon>
    </lineage>
</organism>
<dbReference type="AlphaFoldDB" id="A0A397UNM1"/>
<reference evidence="2 3" key="1">
    <citation type="submission" date="2018-06" db="EMBL/GenBank/DDBJ databases">
        <title>Comparative genomics reveals the genomic features of Rhizophagus irregularis, R. cerebriforme, R. diaphanum and Gigaspora rosea, and their symbiotic lifestyle signature.</title>
        <authorList>
            <person name="Morin E."/>
            <person name="San Clemente H."/>
            <person name="Chen E.C.H."/>
            <person name="De La Providencia I."/>
            <person name="Hainaut M."/>
            <person name="Kuo A."/>
            <person name="Kohler A."/>
            <person name="Murat C."/>
            <person name="Tang N."/>
            <person name="Roy S."/>
            <person name="Loubradou J."/>
            <person name="Henrissat B."/>
            <person name="Grigoriev I.V."/>
            <person name="Corradi N."/>
            <person name="Roux C."/>
            <person name="Martin F.M."/>
        </authorList>
    </citation>
    <scope>NUCLEOTIDE SEQUENCE [LARGE SCALE GENOMIC DNA]</scope>
    <source>
        <strain evidence="2 3">DAOM 194757</strain>
    </source>
</reference>
<feature type="region of interest" description="Disordered" evidence="1">
    <location>
        <begin position="297"/>
        <end position="345"/>
    </location>
</feature>
<proteinExistence type="predicted"/>
<dbReference type="EMBL" id="QKWP01001204">
    <property type="protein sequence ID" value="RIB10848.1"/>
    <property type="molecule type" value="Genomic_DNA"/>
</dbReference>
<feature type="compositionally biased region" description="Polar residues" evidence="1">
    <location>
        <begin position="329"/>
        <end position="345"/>
    </location>
</feature>